<dbReference type="Gene3D" id="1.10.357.20">
    <property type="entry name" value="SLC41 divalent cation transporters, integral membrane domain"/>
    <property type="match status" value="2"/>
</dbReference>
<comment type="similarity">
    <text evidence="2">Belongs to the SLC41A transporter family.</text>
</comment>
<evidence type="ECO:0000313" key="12">
    <source>
        <dbReference type="Proteomes" id="UP000030787"/>
    </source>
</evidence>
<dbReference type="STRING" id="1577791.Mpt1_c09100"/>
<evidence type="ECO:0000256" key="1">
    <source>
        <dbReference type="ARBA" id="ARBA00004141"/>
    </source>
</evidence>
<accession>A0A0A7LC66</accession>
<dbReference type="GO" id="GO:0016020">
    <property type="term" value="C:membrane"/>
    <property type="evidence" value="ECO:0007669"/>
    <property type="project" value="UniProtKB-SubCell"/>
</dbReference>
<evidence type="ECO:0000256" key="4">
    <source>
        <dbReference type="ARBA" id="ARBA00022692"/>
    </source>
</evidence>
<feature type="transmembrane region" description="Helical" evidence="9">
    <location>
        <begin position="16"/>
        <end position="39"/>
    </location>
</feature>
<keyword evidence="12" id="KW-1185">Reference proteome</keyword>
<dbReference type="InterPro" id="IPR006667">
    <property type="entry name" value="SLC41_membr_dom"/>
</dbReference>
<keyword evidence="6 9" id="KW-1133">Transmembrane helix</keyword>
<keyword evidence="3" id="KW-0813">Transport</keyword>
<dbReference type="GeneID" id="24818573"/>
<dbReference type="HOGENOM" id="CLU_054505_0_0_2"/>
<feature type="transmembrane region" description="Helical" evidence="9">
    <location>
        <begin position="351"/>
        <end position="374"/>
    </location>
</feature>
<dbReference type="EMBL" id="CP010070">
    <property type="protein sequence ID" value="AIZ56785.1"/>
    <property type="molecule type" value="Genomic_DNA"/>
</dbReference>
<dbReference type="PANTHER" id="PTHR16228:SF7">
    <property type="entry name" value="SLC41A_MGTE INTEGRAL MEMBRANE DOMAIN-CONTAINING PROTEIN"/>
    <property type="match status" value="1"/>
</dbReference>
<feature type="transmembrane region" description="Helical" evidence="9">
    <location>
        <begin position="394"/>
        <end position="412"/>
    </location>
</feature>
<evidence type="ECO:0000256" key="2">
    <source>
        <dbReference type="ARBA" id="ARBA00009749"/>
    </source>
</evidence>
<keyword evidence="8 9" id="KW-0472">Membrane</keyword>
<dbReference type="Proteomes" id="UP000030787">
    <property type="component" value="Chromosome"/>
</dbReference>
<feature type="transmembrane region" description="Helical" evidence="9">
    <location>
        <begin position="128"/>
        <end position="150"/>
    </location>
</feature>
<dbReference type="Pfam" id="PF01769">
    <property type="entry name" value="MgtE"/>
    <property type="match status" value="2"/>
</dbReference>
<feature type="transmembrane region" description="Helical" evidence="9">
    <location>
        <begin position="316"/>
        <end position="339"/>
    </location>
</feature>
<protein>
    <submittedName>
        <fullName evidence="11">Divalent cation transporter</fullName>
    </submittedName>
</protein>
<evidence type="ECO:0000256" key="3">
    <source>
        <dbReference type="ARBA" id="ARBA00022448"/>
    </source>
</evidence>
<feature type="transmembrane region" description="Helical" evidence="9">
    <location>
        <begin position="171"/>
        <end position="193"/>
    </location>
</feature>
<feature type="domain" description="SLC41A/MgtE integral membrane" evidence="10">
    <location>
        <begin position="59"/>
        <end position="188"/>
    </location>
</feature>
<dbReference type="RefSeq" id="WP_048112571.1">
    <property type="nucleotide sequence ID" value="NZ_CP010070.1"/>
</dbReference>
<evidence type="ECO:0000256" key="8">
    <source>
        <dbReference type="ARBA" id="ARBA00023136"/>
    </source>
</evidence>
<reference evidence="11 12" key="1">
    <citation type="journal article" date="2014" name="Appl. Environ. Microbiol.">
        <title>Comparative Genome Analysis of 'Candidatus Methanoplasma termitum' Indicates a New Mode of Energy Metabolism in the Seventh Order of Methanogens.</title>
        <authorList>
            <person name="Lang K."/>
            <person name="Schuldes J."/>
            <person name="Klingl A."/>
            <person name="Poehlein A."/>
            <person name="Daniel R."/>
            <person name="Brune A."/>
        </authorList>
    </citation>
    <scope>NUCLEOTIDE SEQUENCE [LARGE SCALE GENOMIC DNA]</scope>
    <source>
        <strain evidence="12">Mpt1</strain>
    </source>
</reference>
<evidence type="ECO:0000259" key="10">
    <source>
        <dbReference type="Pfam" id="PF01769"/>
    </source>
</evidence>
<dbReference type="KEGG" id="mear:Mpt1_c09100"/>
<feature type="domain" description="SLC41A/MgtE integral membrane" evidence="10">
    <location>
        <begin position="274"/>
        <end position="406"/>
    </location>
</feature>
<dbReference type="InterPro" id="IPR045349">
    <property type="entry name" value="SLC41A1-3"/>
</dbReference>
<dbReference type="AlphaFoldDB" id="A0A0A7LC66"/>
<feature type="transmembrane region" description="Helical" evidence="9">
    <location>
        <begin position="101"/>
        <end position="122"/>
    </location>
</feature>
<keyword evidence="4 9" id="KW-0812">Transmembrane</keyword>
<keyword evidence="5" id="KW-0460">Magnesium</keyword>
<evidence type="ECO:0000256" key="7">
    <source>
        <dbReference type="ARBA" id="ARBA00023065"/>
    </source>
</evidence>
<organism evidence="11 12">
    <name type="scientific">Candidatus Methanoplasma termitum</name>
    <dbReference type="NCBI Taxonomy" id="1577791"/>
    <lineage>
        <taxon>Archaea</taxon>
        <taxon>Methanobacteriati</taxon>
        <taxon>Thermoplasmatota</taxon>
        <taxon>Thermoplasmata</taxon>
        <taxon>Methanomassiliicoccales</taxon>
        <taxon>Methanomassiliicoccaceae</taxon>
        <taxon>Candidatus Methanoplasma</taxon>
    </lineage>
</organism>
<dbReference type="PANTHER" id="PTHR16228">
    <property type="entry name" value="DIVALENT CATION TRANSPORTER SOLUTE CARRIER FAMILY 41"/>
    <property type="match status" value="1"/>
</dbReference>
<evidence type="ECO:0000256" key="9">
    <source>
        <dbReference type="SAM" id="Phobius"/>
    </source>
</evidence>
<comment type="subcellular location">
    <subcellularLocation>
        <location evidence="1">Membrane</location>
        <topology evidence="1">Multi-pass membrane protein</topology>
    </subcellularLocation>
</comment>
<feature type="transmembrane region" description="Helical" evidence="9">
    <location>
        <begin position="45"/>
        <end position="64"/>
    </location>
</feature>
<dbReference type="GO" id="GO:0008324">
    <property type="term" value="F:monoatomic cation transmembrane transporter activity"/>
    <property type="evidence" value="ECO:0007669"/>
    <property type="project" value="InterPro"/>
</dbReference>
<gene>
    <name evidence="11" type="ORF">Mpt1_c09100</name>
</gene>
<sequence length="413" mass="44440">MSSSKIVSGFFGRNRAVFVMGLTALAIAATADLFAGMLLGSMETYILLIPGMMVLVYSAIGMRGNIFGAMGSRLGTSMHMGTFKMSFKKGSILRANIESSIGLSFLISLAMGLIGWAIVVLFNFGEIHIASFVFISMLGGLMAGIILLGVNLTIARTGFKRDWDVDNITAPLIAAAGDIVTMPMLFICAWFVVHCPDQNIINILTLLLILATVVFLVIIFTRKIVLGRMDEAKRIISQSAPILVMCLMLDIAAGIIIEHRTPELLVLPVLVILMPAFLNEGNALSGMLTSRLSSMLHLGTLEVSRFPGKRAYENFLITYVLAAVTYGYIGVISFIAAMAMGGTGDISFIKLMGVILLSGMLTATILNFLSYYVAVTAVRFNLDPDDHSIPMTSSTMDLVGAAVLINIIVLLIL</sequence>
<dbReference type="SUPFAM" id="SSF161093">
    <property type="entry name" value="MgtE membrane domain-like"/>
    <property type="match status" value="2"/>
</dbReference>
<evidence type="ECO:0000313" key="11">
    <source>
        <dbReference type="EMBL" id="AIZ56785.1"/>
    </source>
</evidence>
<keyword evidence="7" id="KW-0406">Ion transport</keyword>
<feature type="transmembrane region" description="Helical" evidence="9">
    <location>
        <begin position="199"/>
        <end position="220"/>
    </location>
</feature>
<dbReference type="InterPro" id="IPR036739">
    <property type="entry name" value="SLC41_membr_dom_sf"/>
</dbReference>
<evidence type="ECO:0000256" key="5">
    <source>
        <dbReference type="ARBA" id="ARBA00022842"/>
    </source>
</evidence>
<evidence type="ECO:0000256" key="6">
    <source>
        <dbReference type="ARBA" id="ARBA00022989"/>
    </source>
</evidence>
<proteinExistence type="inferred from homology"/>
<name>A0A0A7LC66_9ARCH</name>
<feature type="transmembrane region" description="Helical" evidence="9">
    <location>
        <begin position="240"/>
        <end position="257"/>
    </location>
</feature>